<reference evidence="11" key="2">
    <citation type="journal article" date="2023" name="Microbiol Resour">
        <title>Decontamination and Annotation of the Draft Genome Sequence of the Oomycete Lagenidium giganteum ARSEF 373.</title>
        <authorList>
            <person name="Morgan W.R."/>
            <person name="Tartar A."/>
        </authorList>
    </citation>
    <scope>NUCLEOTIDE SEQUENCE</scope>
    <source>
        <strain evidence="11">ARSEF 373</strain>
    </source>
</reference>
<dbReference type="Gene3D" id="1.10.287.630">
    <property type="entry name" value="Helix hairpin bin"/>
    <property type="match status" value="1"/>
</dbReference>
<dbReference type="InterPro" id="IPR018490">
    <property type="entry name" value="cNMP-bd_dom_sf"/>
</dbReference>
<dbReference type="AlphaFoldDB" id="A0AAV2YWD3"/>
<dbReference type="InterPro" id="IPR014710">
    <property type="entry name" value="RmlC-like_jellyroll"/>
</dbReference>
<dbReference type="PANTHER" id="PTHR10217:SF435">
    <property type="entry name" value="POTASSIUM VOLTAGE-GATED CHANNEL PROTEIN EAG"/>
    <property type="match status" value="1"/>
</dbReference>
<dbReference type="EMBL" id="DAKRPA010000106">
    <property type="protein sequence ID" value="DAZ98460.1"/>
    <property type="molecule type" value="Genomic_DNA"/>
</dbReference>
<keyword evidence="12" id="KW-1185">Reference proteome</keyword>
<name>A0AAV2YWD3_9STRA</name>
<organism evidence="11 12">
    <name type="scientific">Lagenidium giganteum</name>
    <dbReference type="NCBI Taxonomy" id="4803"/>
    <lineage>
        <taxon>Eukaryota</taxon>
        <taxon>Sar</taxon>
        <taxon>Stramenopiles</taxon>
        <taxon>Oomycota</taxon>
        <taxon>Peronosporomycetes</taxon>
        <taxon>Pythiales</taxon>
        <taxon>Pythiaceae</taxon>
    </lineage>
</organism>
<dbReference type="GO" id="GO:0005249">
    <property type="term" value="F:voltage-gated potassium channel activity"/>
    <property type="evidence" value="ECO:0007669"/>
    <property type="project" value="TreeGrafter"/>
</dbReference>
<feature type="compositionally biased region" description="Basic and acidic residues" evidence="8">
    <location>
        <begin position="19"/>
        <end position="42"/>
    </location>
</feature>
<feature type="transmembrane region" description="Helical" evidence="9">
    <location>
        <begin position="362"/>
        <end position="383"/>
    </location>
</feature>
<evidence type="ECO:0000256" key="7">
    <source>
        <dbReference type="SAM" id="Coils"/>
    </source>
</evidence>
<feature type="transmembrane region" description="Helical" evidence="9">
    <location>
        <begin position="461"/>
        <end position="484"/>
    </location>
</feature>
<evidence type="ECO:0000256" key="6">
    <source>
        <dbReference type="ARBA" id="ARBA00023136"/>
    </source>
</evidence>
<dbReference type="GO" id="GO:0005886">
    <property type="term" value="C:plasma membrane"/>
    <property type="evidence" value="ECO:0007669"/>
    <property type="project" value="TreeGrafter"/>
</dbReference>
<feature type="transmembrane region" description="Helical" evidence="9">
    <location>
        <begin position="527"/>
        <end position="551"/>
    </location>
</feature>
<evidence type="ECO:0000256" key="3">
    <source>
        <dbReference type="ARBA" id="ARBA00022692"/>
    </source>
</evidence>
<evidence type="ECO:0000256" key="9">
    <source>
        <dbReference type="SAM" id="Phobius"/>
    </source>
</evidence>
<feature type="region of interest" description="Disordered" evidence="8">
    <location>
        <begin position="100"/>
        <end position="171"/>
    </location>
</feature>
<evidence type="ECO:0000259" key="10">
    <source>
        <dbReference type="PROSITE" id="PS50042"/>
    </source>
</evidence>
<sequence length="762" mass="85622">MNAKEEAISEVEDEDEECEPRRALDVASSPHDRERLTKDGTRVRTSVRLDQMEQRLARMEASISDIHAMLSALTAPAEAHHRRVHPHGKIQTLVSKALLGSPRPQHSPHKMSLTRTNTFASSDGDGDGDGDSPTLPSEVADDATKDSPSSMITKATDTEGTASSSPAQSPRTFVSRFKLRAVVRRATSARHFQPVIETATHPPTTQDDTLHEDPAEHAPSQEAKDDNKTPELPPTAAHQRHQSRIQSITNAVGPFLRSFSVVPAQREITRHFSVSTAGNDNHRETLAHFMRWGRKLLGSRADPTVTPQELQEARTFDIQMHPWTIRHDSVNRTHWDSLVMTTILIDIVLTPLSLSFDYSPDFLSVFNIIATVIFALDFCVNILSSYTTSRGVLVSGPSHTARHYLFGPWALPDFLSWFPFEYMVNRKNGRFLGIAKVIRLVKVSQLARRLHSAKKAGMFRFIRLIGTVVLVSHGCTCFWGWVAVDWQAQEDGWSNMTLAARYATVWALVIGCLNASPPPMKSISEQLTVAAIMLIGNVIQASVFGSVAVLLSSIDEEEAAYNNKLISTYERCKFLDIPERLARRIQTYFEHMYRETKTVNADADSFINELSPALICEVKFQLYRDMLKQIPFFSARRIDSCVIELLVLHLRTVVYMQDDVVIRKGETGDWMGFIGSKGSVGVLDPNSTMRKIIRILRKGDYFGEMALLQRAKRSTTAIALAWVQIHVLCRADLDDVQEHYPEQAAFLEKEIIKYMNAKVTYK</sequence>
<dbReference type="InterPro" id="IPR050818">
    <property type="entry name" value="KCNH_animal-type"/>
</dbReference>
<keyword evidence="7" id="KW-0175">Coiled coil</keyword>
<feature type="domain" description="Cyclic nucleotide-binding" evidence="10">
    <location>
        <begin position="634"/>
        <end position="736"/>
    </location>
</feature>
<dbReference type="InterPro" id="IPR005821">
    <property type="entry name" value="Ion_trans_dom"/>
</dbReference>
<evidence type="ECO:0000256" key="2">
    <source>
        <dbReference type="ARBA" id="ARBA00022448"/>
    </source>
</evidence>
<comment type="caution">
    <text evidence="11">The sequence shown here is derived from an EMBL/GenBank/DDBJ whole genome shotgun (WGS) entry which is preliminary data.</text>
</comment>
<evidence type="ECO:0000256" key="5">
    <source>
        <dbReference type="ARBA" id="ARBA00023065"/>
    </source>
</evidence>
<evidence type="ECO:0000313" key="11">
    <source>
        <dbReference type="EMBL" id="DAZ98460.1"/>
    </source>
</evidence>
<dbReference type="Proteomes" id="UP001146120">
    <property type="component" value="Unassembled WGS sequence"/>
</dbReference>
<evidence type="ECO:0000256" key="4">
    <source>
        <dbReference type="ARBA" id="ARBA00022989"/>
    </source>
</evidence>
<gene>
    <name evidence="11" type="ORF">N0F65_001161</name>
</gene>
<evidence type="ECO:0000256" key="1">
    <source>
        <dbReference type="ARBA" id="ARBA00004141"/>
    </source>
</evidence>
<keyword evidence="4 9" id="KW-1133">Transmembrane helix</keyword>
<reference evidence="11" key="1">
    <citation type="submission" date="2022-11" db="EMBL/GenBank/DDBJ databases">
        <authorList>
            <person name="Morgan W.R."/>
            <person name="Tartar A."/>
        </authorList>
    </citation>
    <scope>NUCLEOTIDE SEQUENCE</scope>
    <source>
        <strain evidence="11">ARSEF 373</strain>
    </source>
</reference>
<dbReference type="GO" id="GO:0042391">
    <property type="term" value="P:regulation of membrane potential"/>
    <property type="evidence" value="ECO:0007669"/>
    <property type="project" value="TreeGrafter"/>
</dbReference>
<feature type="region of interest" description="Disordered" evidence="8">
    <location>
        <begin position="192"/>
        <end position="244"/>
    </location>
</feature>
<dbReference type="CDD" id="cd00038">
    <property type="entry name" value="CAP_ED"/>
    <property type="match status" value="1"/>
</dbReference>
<dbReference type="InterPro" id="IPR000595">
    <property type="entry name" value="cNMP-bd_dom"/>
</dbReference>
<feature type="transmembrane region" description="Helical" evidence="9">
    <location>
        <begin position="496"/>
        <end position="515"/>
    </location>
</feature>
<dbReference type="SMART" id="SM00100">
    <property type="entry name" value="cNMP"/>
    <property type="match status" value="1"/>
</dbReference>
<dbReference type="PANTHER" id="PTHR10217">
    <property type="entry name" value="VOLTAGE AND LIGAND GATED POTASSIUM CHANNEL"/>
    <property type="match status" value="1"/>
</dbReference>
<keyword evidence="3 9" id="KW-0812">Transmembrane</keyword>
<comment type="subcellular location">
    <subcellularLocation>
        <location evidence="1">Membrane</location>
        <topology evidence="1">Multi-pass membrane protein</topology>
    </subcellularLocation>
</comment>
<dbReference type="Pfam" id="PF00520">
    <property type="entry name" value="Ion_trans"/>
    <property type="match status" value="1"/>
</dbReference>
<keyword evidence="2" id="KW-0813">Transport</keyword>
<dbReference type="SUPFAM" id="SSF81324">
    <property type="entry name" value="Voltage-gated potassium channels"/>
    <property type="match status" value="1"/>
</dbReference>
<dbReference type="Gene3D" id="1.10.287.70">
    <property type="match status" value="1"/>
</dbReference>
<evidence type="ECO:0000256" key="8">
    <source>
        <dbReference type="SAM" id="MobiDB-lite"/>
    </source>
</evidence>
<accession>A0AAV2YWD3</accession>
<dbReference type="Pfam" id="PF00027">
    <property type="entry name" value="cNMP_binding"/>
    <property type="match status" value="1"/>
</dbReference>
<keyword evidence="6 9" id="KW-0472">Membrane</keyword>
<feature type="coiled-coil region" evidence="7">
    <location>
        <begin position="42"/>
        <end position="69"/>
    </location>
</feature>
<dbReference type="PROSITE" id="PS50042">
    <property type="entry name" value="CNMP_BINDING_3"/>
    <property type="match status" value="1"/>
</dbReference>
<evidence type="ECO:0000313" key="12">
    <source>
        <dbReference type="Proteomes" id="UP001146120"/>
    </source>
</evidence>
<dbReference type="SUPFAM" id="SSF51206">
    <property type="entry name" value="cAMP-binding domain-like"/>
    <property type="match status" value="1"/>
</dbReference>
<feature type="compositionally biased region" description="Polar residues" evidence="8">
    <location>
        <begin position="146"/>
        <end position="171"/>
    </location>
</feature>
<feature type="region of interest" description="Disordered" evidence="8">
    <location>
        <begin position="1"/>
        <end position="42"/>
    </location>
</feature>
<proteinExistence type="predicted"/>
<protein>
    <recommendedName>
        <fullName evidence="10">Cyclic nucleotide-binding domain-containing protein</fullName>
    </recommendedName>
</protein>
<keyword evidence="5" id="KW-0406">Ion transport</keyword>
<dbReference type="Gene3D" id="2.60.120.10">
    <property type="entry name" value="Jelly Rolls"/>
    <property type="match status" value="1"/>
</dbReference>
<feature type="compositionally biased region" description="Acidic residues" evidence="8">
    <location>
        <begin position="8"/>
        <end position="18"/>
    </location>
</feature>